<dbReference type="GO" id="GO:0004497">
    <property type="term" value="F:monooxygenase activity"/>
    <property type="evidence" value="ECO:0007669"/>
    <property type="project" value="UniProtKB-KW"/>
</dbReference>
<dbReference type="SUPFAM" id="SSF51679">
    <property type="entry name" value="Bacterial luciferase-like"/>
    <property type="match status" value="1"/>
</dbReference>
<evidence type="ECO:0000256" key="1">
    <source>
        <dbReference type="ARBA" id="ARBA00022630"/>
    </source>
</evidence>
<dbReference type="PANTHER" id="PTHR30011:SF16">
    <property type="entry name" value="C2H2 FINGER DOMAIN TRANSCRIPTION FACTOR (EUROFUNG)-RELATED"/>
    <property type="match status" value="1"/>
</dbReference>
<keyword evidence="3" id="KW-0560">Oxidoreductase</keyword>
<dbReference type="AlphaFoldDB" id="B2IIU6"/>
<keyword evidence="4 8" id="KW-0503">Monooxygenase</keyword>
<evidence type="ECO:0000256" key="3">
    <source>
        <dbReference type="ARBA" id="ARBA00023002"/>
    </source>
</evidence>
<protein>
    <submittedName>
        <fullName evidence="8">Nitrilotriacetate monooxygenase component A</fullName>
    </submittedName>
</protein>
<feature type="binding site" evidence="6">
    <location>
        <position position="220"/>
    </location>
    <ligand>
        <name>FMN</name>
        <dbReference type="ChEBI" id="CHEBI:58210"/>
    </ligand>
</feature>
<evidence type="ECO:0000256" key="4">
    <source>
        <dbReference type="ARBA" id="ARBA00023033"/>
    </source>
</evidence>
<dbReference type="RefSeq" id="WP_012385511.1">
    <property type="nucleotide sequence ID" value="NC_010581.1"/>
</dbReference>
<dbReference type="GO" id="GO:0016705">
    <property type="term" value="F:oxidoreductase activity, acting on paired donors, with incorporation or reduction of molecular oxygen"/>
    <property type="evidence" value="ECO:0007669"/>
    <property type="project" value="InterPro"/>
</dbReference>
<evidence type="ECO:0000256" key="2">
    <source>
        <dbReference type="ARBA" id="ARBA00022643"/>
    </source>
</evidence>
<organism evidence="8 9">
    <name type="scientific">Beijerinckia indica subsp. indica (strain ATCC 9039 / DSM 1715 / NCIMB 8712)</name>
    <dbReference type="NCBI Taxonomy" id="395963"/>
    <lineage>
        <taxon>Bacteria</taxon>
        <taxon>Pseudomonadati</taxon>
        <taxon>Pseudomonadota</taxon>
        <taxon>Alphaproteobacteria</taxon>
        <taxon>Hyphomicrobiales</taxon>
        <taxon>Beijerinckiaceae</taxon>
        <taxon>Beijerinckia</taxon>
    </lineage>
</organism>
<keyword evidence="2 6" id="KW-0288">FMN</keyword>
<evidence type="ECO:0000259" key="7">
    <source>
        <dbReference type="Pfam" id="PF00296"/>
    </source>
</evidence>
<keyword evidence="1 6" id="KW-0285">Flavoprotein</keyword>
<dbReference type="InterPro" id="IPR051260">
    <property type="entry name" value="Diverse_substr_monoxygenases"/>
</dbReference>
<accession>B2IIU6</accession>
<reference evidence="9" key="1">
    <citation type="submission" date="2008-03" db="EMBL/GenBank/DDBJ databases">
        <title>Complete sequence of chromosome of Beijerinckia indica subsp. indica ATCC 9039.</title>
        <authorList>
            <consortium name="US DOE Joint Genome Institute"/>
            <person name="Copeland A."/>
            <person name="Lucas S."/>
            <person name="Lapidus A."/>
            <person name="Glavina del Rio T."/>
            <person name="Dalin E."/>
            <person name="Tice H."/>
            <person name="Bruce D."/>
            <person name="Goodwin L."/>
            <person name="Pitluck S."/>
            <person name="LaButti K."/>
            <person name="Schmutz J."/>
            <person name="Larimer F."/>
            <person name="Land M."/>
            <person name="Hauser L."/>
            <person name="Kyrpides N."/>
            <person name="Mikhailova N."/>
            <person name="Dunfield P.F."/>
            <person name="Dedysh S.N."/>
            <person name="Liesack W."/>
            <person name="Saw J.H."/>
            <person name="Alam M."/>
            <person name="Chen Y."/>
            <person name="Murrell J.C."/>
            <person name="Richardson P."/>
        </authorList>
    </citation>
    <scope>NUCLEOTIDE SEQUENCE [LARGE SCALE GENOMIC DNA]</scope>
    <source>
        <strain evidence="9">ATCC 9039 / DSM 1715 / NCIMB 8712</strain>
    </source>
</reference>
<reference evidence="8 9" key="2">
    <citation type="journal article" date="2010" name="J. Bacteriol.">
        <title>Complete genome sequence of Beijerinckia indica subsp. indica.</title>
        <authorList>
            <person name="Tamas I."/>
            <person name="Dedysh S.N."/>
            <person name="Liesack W."/>
            <person name="Stott M.B."/>
            <person name="Alam M."/>
            <person name="Murrell J.C."/>
            <person name="Dunfield P.F."/>
        </authorList>
    </citation>
    <scope>NUCLEOTIDE SEQUENCE [LARGE SCALE GENOMIC DNA]</scope>
    <source>
        <strain evidence="9">ATCC 9039 / DSM 1715 / NCIMB 8712</strain>
    </source>
</reference>
<dbReference type="eggNOG" id="COG2141">
    <property type="taxonomic scope" value="Bacteria"/>
</dbReference>
<name>B2IIU6_BEII9</name>
<keyword evidence="9" id="KW-1185">Reference proteome</keyword>
<evidence type="ECO:0000313" key="9">
    <source>
        <dbReference type="Proteomes" id="UP000001695"/>
    </source>
</evidence>
<dbReference type="InterPro" id="IPR036661">
    <property type="entry name" value="Luciferase-like_sf"/>
</dbReference>
<dbReference type="Proteomes" id="UP000001695">
    <property type="component" value="Chromosome"/>
</dbReference>
<gene>
    <name evidence="8" type="ordered locus">Bind_2556</name>
</gene>
<dbReference type="OrthoDB" id="9779442at2"/>
<dbReference type="CDD" id="cd01095">
    <property type="entry name" value="Nitrilotriacetate_monoxgenase"/>
    <property type="match status" value="1"/>
</dbReference>
<dbReference type="Pfam" id="PF00296">
    <property type="entry name" value="Bac_luciferase"/>
    <property type="match status" value="1"/>
</dbReference>
<evidence type="ECO:0000313" key="8">
    <source>
        <dbReference type="EMBL" id="ACB96158.1"/>
    </source>
</evidence>
<evidence type="ECO:0000256" key="5">
    <source>
        <dbReference type="ARBA" id="ARBA00033748"/>
    </source>
</evidence>
<dbReference type="STRING" id="395963.Bind_2556"/>
<dbReference type="NCBIfam" id="TIGR03860">
    <property type="entry name" value="FMN_nitrolo"/>
    <property type="match status" value="1"/>
</dbReference>
<dbReference type="PANTHER" id="PTHR30011">
    <property type="entry name" value="ALKANESULFONATE MONOOXYGENASE-RELATED"/>
    <property type="match status" value="1"/>
</dbReference>
<feature type="domain" description="Luciferase-like" evidence="7">
    <location>
        <begin position="33"/>
        <end position="382"/>
    </location>
</feature>
<dbReference type="PIRSF" id="PIRSF000337">
    <property type="entry name" value="NTA_MOA"/>
    <property type="match status" value="1"/>
</dbReference>
<proteinExistence type="inferred from homology"/>
<feature type="binding site" evidence="6">
    <location>
        <position position="149"/>
    </location>
    <ligand>
        <name>FMN</name>
        <dbReference type="ChEBI" id="CHEBI:58210"/>
    </ligand>
</feature>
<dbReference type="EMBL" id="CP001016">
    <property type="protein sequence ID" value="ACB96158.1"/>
    <property type="molecule type" value="Genomic_DNA"/>
</dbReference>
<evidence type="ECO:0000256" key="6">
    <source>
        <dbReference type="PIRSR" id="PIRSR000337-1"/>
    </source>
</evidence>
<feature type="binding site" evidence="6">
    <location>
        <position position="95"/>
    </location>
    <ligand>
        <name>FMN</name>
        <dbReference type="ChEBI" id="CHEBI:58210"/>
    </ligand>
</feature>
<comment type="similarity">
    <text evidence="5">Belongs to the NtaA/SnaA/DszA monooxygenase family.</text>
</comment>
<dbReference type="HOGENOM" id="CLU_022256_1_2_5"/>
<sequence>MSERQLRINVNVITSGSHPGAWRAPEGHRFGFVDVDHYQQAARIAERGLLDAVFLADQVSMAPDIGSGPGWGIMDPVVTVGAMAAVTQWIGFIATASTTFNHPYNIARTFASLDHVTRGRIGLNLVTTMADEAASNFGLSILPVRDDRYTRAAEFADVAIALWDSWEDLALVADQTTGIFADMSRIHKINHVGPNFSVAGPLQVPRSPQGRPLLVQAGGSHQGRDLAARYADAIFSASHLIDEGRTYYADIKERARRFGRDPDSIAVLPGLSLIIGGTEAEAKARKKELDELAGLSDQRLLRLFANRVGLEPEEIEIDRPFPAEHLNRLSLHPRSHGFADAILALAKDRTMTVRELIDHGVGHRRVVGSPEQVADTMEEWFKGRAADGFNIMCDIFPSGLEAFVDHVIPILQRRGLSRREYSGKTLRDHYGLPRPASIYETPLTKGVDHLHRAAS</sequence>
<dbReference type="KEGG" id="bid:Bind_2556"/>
<feature type="binding site" evidence="6">
    <location>
        <position position="57"/>
    </location>
    <ligand>
        <name>FMN</name>
        <dbReference type="ChEBI" id="CHEBI:58210"/>
    </ligand>
</feature>
<dbReference type="InterPro" id="IPR011251">
    <property type="entry name" value="Luciferase-like_dom"/>
</dbReference>
<dbReference type="Gene3D" id="3.20.20.30">
    <property type="entry name" value="Luciferase-like domain"/>
    <property type="match status" value="1"/>
</dbReference>
<dbReference type="InterPro" id="IPR016215">
    <property type="entry name" value="NTA_MOA"/>
</dbReference>